<evidence type="ECO:0000256" key="7">
    <source>
        <dbReference type="SAM" id="SignalP"/>
    </source>
</evidence>
<evidence type="ECO:0000259" key="8">
    <source>
        <dbReference type="PROSITE" id="PS50106"/>
    </source>
</evidence>
<evidence type="ECO:0000256" key="4">
    <source>
        <dbReference type="ARBA" id="ARBA00022825"/>
    </source>
</evidence>
<evidence type="ECO:0000256" key="1">
    <source>
        <dbReference type="ARBA" id="ARBA00009179"/>
    </source>
</evidence>
<dbReference type="InterPro" id="IPR029045">
    <property type="entry name" value="ClpP/crotonase-like_dom_sf"/>
</dbReference>
<dbReference type="CDD" id="cd07560">
    <property type="entry name" value="Peptidase_S41_CPP"/>
    <property type="match status" value="1"/>
</dbReference>
<dbReference type="EMBL" id="CP036275">
    <property type="protein sequence ID" value="QDU36485.1"/>
    <property type="molecule type" value="Genomic_DNA"/>
</dbReference>
<dbReference type="SUPFAM" id="SSF52096">
    <property type="entry name" value="ClpP/crotonase"/>
    <property type="match status" value="1"/>
</dbReference>
<dbReference type="InterPro" id="IPR041489">
    <property type="entry name" value="PDZ_6"/>
</dbReference>
<feature type="region of interest" description="Disordered" evidence="6">
    <location>
        <begin position="41"/>
        <end position="125"/>
    </location>
</feature>
<feature type="compositionally biased region" description="Pro residues" evidence="6">
    <location>
        <begin position="103"/>
        <end position="121"/>
    </location>
</feature>
<reference evidence="9 10" key="1">
    <citation type="submission" date="2019-02" db="EMBL/GenBank/DDBJ databases">
        <title>Deep-cultivation of Planctomycetes and their phenomic and genomic characterization uncovers novel biology.</title>
        <authorList>
            <person name="Wiegand S."/>
            <person name="Jogler M."/>
            <person name="Boedeker C."/>
            <person name="Pinto D."/>
            <person name="Vollmers J."/>
            <person name="Rivas-Marin E."/>
            <person name="Kohn T."/>
            <person name="Peeters S.H."/>
            <person name="Heuer A."/>
            <person name="Rast P."/>
            <person name="Oberbeckmann S."/>
            <person name="Bunk B."/>
            <person name="Jeske O."/>
            <person name="Meyerdierks A."/>
            <person name="Storesund J.E."/>
            <person name="Kallscheuer N."/>
            <person name="Luecker S."/>
            <person name="Lage O.M."/>
            <person name="Pohl T."/>
            <person name="Merkel B.J."/>
            <person name="Hornburger P."/>
            <person name="Mueller R.-W."/>
            <person name="Bruemmer F."/>
            <person name="Labrenz M."/>
            <person name="Spormann A.M."/>
            <person name="Op den Camp H."/>
            <person name="Overmann J."/>
            <person name="Amann R."/>
            <person name="Jetten M.S.M."/>
            <person name="Mascher T."/>
            <person name="Medema M.H."/>
            <person name="Devos D.P."/>
            <person name="Kaster A.-K."/>
            <person name="Ovreas L."/>
            <person name="Rohde M."/>
            <person name="Galperin M.Y."/>
            <person name="Jogler C."/>
        </authorList>
    </citation>
    <scope>NUCLEOTIDE SEQUENCE [LARGE SCALE GENOMIC DNA]</scope>
    <source>
        <strain evidence="9 10">Mal4</strain>
    </source>
</reference>
<dbReference type="RefSeq" id="WP_145367140.1">
    <property type="nucleotide sequence ID" value="NZ_CP036275.1"/>
</dbReference>
<feature type="domain" description="PDZ" evidence="8">
    <location>
        <begin position="284"/>
        <end position="337"/>
    </location>
</feature>
<dbReference type="SUPFAM" id="SSF50156">
    <property type="entry name" value="PDZ domain-like"/>
    <property type="match status" value="1"/>
</dbReference>
<dbReference type="Pfam" id="PF17820">
    <property type="entry name" value="PDZ_6"/>
    <property type="match status" value="1"/>
</dbReference>
<evidence type="ECO:0000256" key="5">
    <source>
        <dbReference type="RuleBase" id="RU004404"/>
    </source>
</evidence>
<dbReference type="InterPro" id="IPR005151">
    <property type="entry name" value="Tail-specific_protease"/>
</dbReference>
<dbReference type="Proteomes" id="UP000320496">
    <property type="component" value="Chromosome"/>
</dbReference>
<dbReference type="InterPro" id="IPR036034">
    <property type="entry name" value="PDZ_sf"/>
</dbReference>
<dbReference type="PANTHER" id="PTHR32060:SF30">
    <property type="entry name" value="CARBOXY-TERMINAL PROCESSING PROTEASE CTPA"/>
    <property type="match status" value="1"/>
</dbReference>
<evidence type="ECO:0000256" key="2">
    <source>
        <dbReference type="ARBA" id="ARBA00022670"/>
    </source>
</evidence>
<dbReference type="GO" id="GO:0006508">
    <property type="term" value="P:proteolysis"/>
    <property type="evidence" value="ECO:0007669"/>
    <property type="project" value="UniProtKB-KW"/>
</dbReference>
<dbReference type="GO" id="GO:0007165">
    <property type="term" value="P:signal transduction"/>
    <property type="evidence" value="ECO:0007669"/>
    <property type="project" value="TreeGrafter"/>
</dbReference>
<dbReference type="CDD" id="cd06782">
    <property type="entry name" value="cpPDZ_CPP-like"/>
    <property type="match status" value="1"/>
</dbReference>
<evidence type="ECO:0000256" key="3">
    <source>
        <dbReference type="ARBA" id="ARBA00022801"/>
    </source>
</evidence>
<dbReference type="Gene3D" id="3.30.750.44">
    <property type="match status" value="1"/>
</dbReference>
<dbReference type="GO" id="GO:0004175">
    <property type="term" value="F:endopeptidase activity"/>
    <property type="evidence" value="ECO:0007669"/>
    <property type="project" value="TreeGrafter"/>
</dbReference>
<evidence type="ECO:0000313" key="10">
    <source>
        <dbReference type="Proteomes" id="UP000320496"/>
    </source>
</evidence>
<accession>A0A517Z1Z5</accession>
<organism evidence="9 10">
    <name type="scientific">Maioricimonas rarisocia</name>
    <dbReference type="NCBI Taxonomy" id="2528026"/>
    <lineage>
        <taxon>Bacteria</taxon>
        <taxon>Pseudomonadati</taxon>
        <taxon>Planctomycetota</taxon>
        <taxon>Planctomycetia</taxon>
        <taxon>Planctomycetales</taxon>
        <taxon>Planctomycetaceae</taxon>
        <taxon>Maioricimonas</taxon>
    </lineage>
</organism>
<dbReference type="NCBIfam" id="TIGR00225">
    <property type="entry name" value="prc"/>
    <property type="match status" value="1"/>
</dbReference>
<dbReference type="Gene3D" id="3.90.226.10">
    <property type="entry name" value="2-enoyl-CoA Hydratase, Chain A, domain 1"/>
    <property type="match status" value="1"/>
</dbReference>
<keyword evidence="3 5" id="KW-0378">Hydrolase</keyword>
<dbReference type="SMART" id="SM00245">
    <property type="entry name" value="TSPc"/>
    <property type="match status" value="1"/>
</dbReference>
<evidence type="ECO:0000256" key="6">
    <source>
        <dbReference type="SAM" id="MobiDB-lite"/>
    </source>
</evidence>
<dbReference type="PANTHER" id="PTHR32060">
    <property type="entry name" value="TAIL-SPECIFIC PROTEASE"/>
    <property type="match status" value="1"/>
</dbReference>
<proteinExistence type="inferred from homology"/>
<dbReference type="SMART" id="SM00228">
    <property type="entry name" value="PDZ"/>
    <property type="match status" value="1"/>
</dbReference>
<feature type="signal peptide" evidence="7">
    <location>
        <begin position="1"/>
        <end position="21"/>
    </location>
</feature>
<keyword evidence="2 5" id="KW-0645">Protease</keyword>
<comment type="similarity">
    <text evidence="1 5">Belongs to the peptidase S41A family.</text>
</comment>
<dbReference type="AlphaFoldDB" id="A0A517Z1Z5"/>
<dbReference type="Gene3D" id="2.30.42.10">
    <property type="match status" value="1"/>
</dbReference>
<gene>
    <name evidence="9" type="ORF">Mal4_07710</name>
</gene>
<sequence length="583" mass="62550" precursor="true">MTSRMQLNLVFSLFASVFAFAGFAGADDDLTRTAINPAVLQQNSTPTRNYGDELGFNRGRNNNDDGFRGGRNRGRNGHRGGNRDDAPVYQPDRPSAPDALPWTPQPPVTPVTPEPTRPTTPTPQMEITSRYQDPRMLSFLSAGNLNQIVSLYLEASQMIDTRHVNPLSYEVRTRQALETLVEAVENPAYLQANRISPSPAAVRNFQDQLAELARTQPARSANEAVGLMQWAGDIGQRELGLRPEAVALEFLNGTLDALDPYSSFIPAQTGLGPGAGLEEHIVGIGVELKADEAGALVMGVIEGGPAAEGRLQKGDMIVAIDGRSVTGMGLNQIADLITGPSGTSVRVQIRRDGREYGATLVRRSIYVSSVAGAQMIDGETGYVRLKQFSESSAEDLGKAMWDLYNRGMNTLVLDLRGNPGGLLTESIQVSDLFLPQGTIVSTKGRTAQDNMSESANWSQTWRLPLVVLVDEYSASASEIFAAAIQENGRGVIVGRRTYGKGTVQTHFPLRTVSGELKLTTAKFYSPKGREMAGAGVTPDMTVAASNNVSADLQSDADIRAALQVIASNQASDLASNAGQRGGR</sequence>
<dbReference type="InterPro" id="IPR001478">
    <property type="entry name" value="PDZ"/>
</dbReference>
<dbReference type="PROSITE" id="PS50106">
    <property type="entry name" value="PDZ"/>
    <property type="match status" value="1"/>
</dbReference>
<keyword evidence="10" id="KW-1185">Reference proteome</keyword>
<dbReference type="GO" id="GO:0008236">
    <property type="term" value="F:serine-type peptidase activity"/>
    <property type="evidence" value="ECO:0007669"/>
    <property type="project" value="UniProtKB-KW"/>
</dbReference>
<dbReference type="GO" id="GO:0030288">
    <property type="term" value="C:outer membrane-bounded periplasmic space"/>
    <property type="evidence" value="ECO:0007669"/>
    <property type="project" value="TreeGrafter"/>
</dbReference>
<dbReference type="EC" id="3.4.21.-" evidence="9"/>
<feature type="chain" id="PRO_5022236544" evidence="7">
    <location>
        <begin position="22"/>
        <end position="583"/>
    </location>
</feature>
<evidence type="ECO:0000313" key="9">
    <source>
        <dbReference type="EMBL" id="QDU36485.1"/>
    </source>
</evidence>
<keyword evidence="4 5" id="KW-0720">Serine protease</keyword>
<keyword evidence="7" id="KW-0732">Signal</keyword>
<name>A0A517Z1Z5_9PLAN</name>
<dbReference type="Pfam" id="PF03572">
    <property type="entry name" value="Peptidase_S41"/>
    <property type="match status" value="1"/>
</dbReference>
<dbReference type="OrthoDB" id="9812068at2"/>
<dbReference type="KEGG" id="mri:Mal4_07710"/>
<feature type="compositionally biased region" description="Basic residues" evidence="6">
    <location>
        <begin position="70"/>
        <end position="80"/>
    </location>
</feature>
<protein>
    <submittedName>
        <fullName evidence="9">Putative CtpA-like serine protease</fullName>
        <ecNumber evidence="9">3.4.21.-</ecNumber>
    </submittedName>
</protein>
<dbReference type="InterPro" id="IPR004447">
    <property type="entry name" value="Peptidase_S41A"/>
</dbReference>